<dbReference type="InterPro" id="IPR051335">
    <property type="entry name" value="Alanyl-tRNA_Editing_Enzymes"/>
</dbReference>
<sequence>MASAALVSIPTPADYHRIISPTLKIPDVSGIPIPVGILACQRDPLRRHIETTVISADPYHPPPLDSSKKGKKAVVAPTLPSGPVVLVVLHDTVIFPEGGGQPTDTGVITTADGKKWQVLQCKRNGGHAVHYVQVDGTTADAALATFAPGSSVTAELGAKDFERRYDHMSMHTSQHLLSALLETRLNLPTLSWSLTSFPQPCYVELPRGMSQDEIESIQSEANKLVFEGRRVHVEVQELDLQIDAQAVDKLENGRAIGKALPEDYTGGVKRVIVIDGVDRNPCCGTHLPSINNLQLFLVPHTESLSRKDGNSGSTTTVRLYFLCGPRLIHHLTNTHTLLTSTASILSSGLPVVPERVQQVVDERKKAEKRVNEVETELASWIAKGLVAELCKDILEAKRLWIKHLHRIDDTSNPLGFLSSIAFAISDEMKAMKADHPYLIVLSSSPSAQSPQSITTVLIIGSDDKKVKEVGDALKSKLNIKGGGKGPRWSGKFGGIWRDTKESEGVEGVLAEIDK</sequence>
<proteinExistence type="predicted"/>
<dbReference type="GO" id="GO:0046872">
    <property type="term" value="F:metal ion binding"/>
    <property type="evidence" value="ECO:0007669"/>
    <property type="project" value="UniProtKB-KW"/>
</dbReference>
<dbReference type="GO" id="GO:0002196">
    <property type="term" value="F:Ser-tRNA(Ala) deacylase activity"/>
    <property type="evidence" value="ECO:0007669"/>
    <property type="project" value="TreeGrafter"/>
</dbReference>
<dbReference type="OMA" id="CMHTSQH"/>
<evidence type="ECO:0000256" key="1">
    <source>
        <dbReference type="ARBA" id="ARBA00022723"/>
    </source>
</evidence>
<dbReference type="Proteomes" id="UP000629468">
    <property type="component" value="Unassembled WGS sequence"/>
</dbReference>
<dbReference type="InterPro" id="IPR009000">
    <property type="entry name" value="Transl_B-barrel_sf"/>
</dbReference>
<evidence type="ECO:0008006" key="6">
    <source>
        <dbReference type="Google" id="ProtNLM"/>
    </source>
</evidence>
<evidence type="ECO:0000313" key="4">
    <source>
        <dbReference type="EMBL" id="KAF7776196.1"/>
    </source>
</evidence>
<protein>
    <recommendedName>
        <fullName evidence="6">Threonyl/alanyl tRNA synthetase SAD domain-containing protein</fullName>
    </recommendedName>
</protein>
<accession>A0A8H7F3J8</accession>
<name>A0A8H7F3J8_AGABI</name>
<evidence type="ECO:0000313" key="5">
    <source>
        <dbReference type="Proteomes" id="UP000629468"/>
    </source>
</evidence>
<keyword evidence="3" id="KW-0175">Coiled coil</keyword>
<evidence type="ECO:0000256" key="3">
    <source>
        <dbReference type="SAM" id="Coils"/>
    </source>
</evidence>
<reference evidence="4 5" key="1">
    <citation type="journal article" name="Sci. Rep.">
        <title>Telomere-to-telomere assembled and centromere annotated genomes of the two main subspecies of the button mushroom Agaricus bisporus reveal especially polymorphic chromosome ends.</title>
        <authorList>
            <person name="Sonnenberg A.S.M."/>
            <person name="Sedaghat-Telgerd N."/>
            <person name="Lavrijssen B."/>
            <person name="Ohm R.A."/>
            <person name="Hendrickx P.M."/>
            <person name="Scholtmeijer K."/>
            <person name="Baars J.J.P."/>
            <person name="van Peer A."/>
        </authorList>
    </citation>
    <scope>NUCLEOTIDE SEQUENCE [LARGE SCALE GENOMIC DNA]</scope>
    <source>
        <strain evidence="4 5">H119_p4</strain>
    </source>
</reference>
<keyword evidence="2" id="KW-0862">Zinc</keyword>
<dbReference type="SUPFAM" id="SSF55186">
    <property type="entry name" value="ThrRS/AlaRS common domain"/>
    <property type="match status" value="1"/>
</dbReference>
<dbReference type="PANTHER" id="PTHR43462">
    <property type="entry name" value="ALANYL-TRNA EDITING PROTEIN"/>
    <property type="match status" value="1"/>
</dbReference>
<dbReference type="Gene3D" id="3.30.980.10">
    <property type="entry name" value="Threonyl-trna Synthetase, Chain A, domain 2"/>
    <property type="match status" value="1"/>
</dbReference>
<dbReference type="EMBL" id="JABXXO010000006">
    <property type="protein sequence ID" value="KAF7776196.1"/>
    <property type="molecule type" value="Genomic_DNA"/>
</dbReference>
<organism evidence="4 5">
    <name type="scientific">Agaricus bisporus var. burnettii</name>
    <dbReference type="NCBI Taxonomy" id="192524"/>
    <lineage>
        <taxon>Eukaryota</taxon>
        <taxon>Fungi</taxon>
        <taxon>Dikarya</taxon>
        <taxon>Basidiomycota</taxon>
        <taxon>Agaricomycotina</taxon>
        <taxon>Agaricomycetes</taxon>
        <taxon>Agaricomycetidae</taxon>
        <taxon>Agaricales</taxon>
        <taxon>Agaricineae</taxon>
        <taxon>Agaricaceae</taxon>
        <taxon>Agaricus</taxon>
    </lineage>
</organism>
<dbReference type="InterPro" id="IPR018163">
    <property type="entry name" value="Thr/Ala-tRNA-synth_IIc_edit"/>
</dbReference>
<dbReference type="Gene3D" id="2.40.30.130">
    <property type="match status" value="1"/>
</dbReference>
<comment type="caution">
    <text evidence="4">The sequence shown here is derived from an EMBL/GenBank/DDBJ whole genome shotgun (WGS) entry which is preliminary data.</text>
</comment>
<dbReference type="AlphaFoldDB" id="A0A8H7F3J8"/>
<dbReference type="SUPFAM" id="SSF50447">
    <property type="entry name" value="Translation proteins"/>
    <property type="match status" value="1"/>
</dbReference>
<dbReference type="PANTHER" id="PTHR43462:SF1">
    <property type="entry name" value="ALANYL-TRNA EDITING PROTEIN AARSD1"/>
    <property type="match status" value="1"/>
</dbReference>
<keyword evidence="1" id="KW-0479">Metal-binding</keyword>
<feature type="coiled-coil region" evidence="3">
    <location>
        <begin position="356"/>
        <end position="383"/>
    </location>
</feature>
<gene>
    <name evidence="4" type="ORF">Agabi119p4_4589</name>
</gene>
<evidence type="ECO:0000256" key="2">
    <source>
        <dbReference type="ARBA" id="ARBA00022833"/>
    </source>
</evidence>
<dbReference type="GO" id="GO:0000166">
    <property type="term" value="F:nucleotide binding"/>
    <property type="evidence" value="ECO:0007669"/>
    <property type="project" value="InterPro"/>
</dbReference>